<evidence type="ECO:0000256" key="6">
    <source>
        <dbReference type="RuleBase" id="RU000461"/>
    </source>
</evidence>
<dbReference type="PRINTS" id="PR00385">
    <property type="entry name" value="P450"/>
</dbReference>
<organism evidence="8 9">
    <name type="scientific">Acorus calamus</name>
    <name type="common">Sweet flag</name>
    <dbReference type="NCBI Taxonomy" id="4465"/>
    <lineage>
        <taxon>Eukaryota</taxon>
        <taxon>Viridiplantae</taxon>
        <taxon>Streptophyta</taxon>
        <taxon>Embryophyta</taxon>
        <taxon>Tracheophyta</taxon>
        <taxon>Spermatophyta</taxon>
        <taxon>Magnoliopsida</taxon>
        <taxon>Liliopsida</taxon>
        <taxon>Acoraceae</taxon>
        <taxon>Acorus</taxon>
    </lineage>
</organism>
<accession>A0AAV9DH05</accession>
<feature type="signal peptide" evidence="7">
    <location>
        <begin position="1"/>
        <end position="16"/>
    </location>
</feature>
<proteinExistence type="inferred from homology"/>
<dbReference type="AlphaFoldDB" id="A0AAV9DH05"/>
<evidence type="ECO:0000256" key="3">
    <source>
        <dbReference type="ARBA" id="ARBA00023002"/>
    </source>
</evidence>
<dbReference type="GO" id="GO:0016709">
    <property type="term" value="F:oxidoreductase activity, acting on paired donors, with incorporation or reduction of molecular oxygen, NAD(P)H as one donor, and incorporation of one atom of oxygen"/>
    <property type="evidence" value="ECO:0007669"/>
    <property type="project" value="UniProtKB-ARBA"/>
</dbReference>
<keyword evidence="3 6" id="KW-0560">Oxidoreductase</keyword>
<comment type="similarity">
    <text evidence="1 6">Belongs to the cytochrome P450 family.</text>
</comment>
<feature type="binding site" description="axial binding residue" evidence="5">
    <location>
        <position position="447"/>
    </location>
    <ligand>
        <name>heme</name>
        <dbReference type="ChEBI" id="CHEBI:30413"/>
    </ligand>
    <ligandPart>
        <name>Fe</name>
        <dbReference type="ChEBI" id="CHEBI:18248"/>
    </ligandPart>
</feature>
<dbReference type="InterPro" id="IPR002401">
    <property type="entry name" value="Cyt_P450_E_grp-I"/>
</dbReference>
<comment type="caution">
    <text evidence="8">The sequence shown here is derived from an EMBL/GenBank/DDBJ whole genome shotgun (WGS) entry which is preliminary data.</text>
</comment>
<dbReference type="Pfam" id="PF00067">
    <property type="entry name" value="p450"/>
    <property type="match status" value="1"/>
</dbReference>
<gene>
    <name evidence="8" type="primary">CYP76A2</name>
    <name evidence="8" type="ORF">QJS10_CPB13g00812</name>
</gene>
<dbReference type="Proteomes" id="UP001180020">
    <property type="component" value="Unassembled WGS sequence"/>
</dbReference>
<protein>
    <submittedName>
        <fullName evidence="8">Cytochrome P450 76A2</fullName>
    </submittedName>
</protein>
<dbReference type="PRINTS" id="PR00463">
    <property type="entry name" value="EP450I"/>
</dbReference>
<dbReference type="PANTHER" id="PTHR47950">
    <property type="entry name" value="CYTOCHROME P450, FAMILY 76, SUBFAMILY C, POLYPEPTIDE 5-RELATED"/>
    <property type="match status" value="1"/>
</dbReference>
<evidence type="ECO:0000256" key="7">
    <source>
        <dbReference type="SAM" id="SignalP"/>
    </source>
</evidence>
<keyword evidence="9" id="KW-1185">Reference proteome</keyword>
<evidence type="ECO:0000313" key="9">
    <source>
        <dbReference type="Proteomes" id="UP001180020"/>
    </source>
</evidence>
<evidence type="ECO:0000256" key="5">
    <source>
        <dbReference type="PIRSR" id="PIRSR602401-1"/>
    </source>
</evidence>
<feature type="chain" id="PRO_5043653526" evidence="7">
    <location>
        <begin position="17"/>
        <end position="504"/>
    </location>
</feature>
<sequence>MGWGSWLLWLSLCLSAATMFFQRKRDSKTRKTSSRRFPPGPRGWPLVGNILDLGFNSPPHQTLALLSQKYGPVMWLKLGAVDTVVVSSSEAATNLFKENDMSFVGRAINEAMRSHDYDKGSLVVVQYGPRWQMLRRLCVSELIHTKQLNETMHVRRKCVDDMIRWIKEEAGSIEVAQYVFMAIFNMMGNVMLSRDLVEPKSELGAKFFCSMRGLIELMGIPNVSDFFPFLRWLDPQGIRGKVDQEVGRALEIVDGFIKERIQSRCLGQSDNRRKDFLDVVLEFESGKEESRDVSGNGLKIFILEIFMAATDTTNSTVEWAMVELLRNPATMYKAQVELIEVVGQKSKVEESDIDRLHYLKAVVKETMRLHPPVPLLIPRRAVKDVEFMGYFIPKDTQLLVHAWALGRDPMRWDDPLSFKPERFSNVDLDYHGQHFQFIPFGAGRRMCAGVALAERLVLFILGSLIHSFDWVFDGAPESMDMGEKIGVSLRKSVPLKATPVPRNA</sequence>
<evidence type="ECO:0000256" key="1">
    <source>
        <dbReference type="ARBA" id="ARBA00010617"/>
    </source>
</evidence>
<evidence type="ECO:0000256" key="4">
    <source>
        <dbReference type="ARBA" id="ARBA00023004"/>
    </source>
</evidence>
<keyword evidence="7" id="KW-0732">Signal</keyword>
<dbReference type="InterPro" id="IPR017972">
    <property type="entry name" value="Cyt_P450_CS"/>
</dbReference>
<dbReference type="SUPFAM" id="SSF48264">
    <property type="entry name" value="Cytochrome P450"/>
    <property type="match status" value="1"/>
</dbReference>
<dbReference type="GO" id="GO:0005506">
    <property type="term" value="F:iron ion binding"/>
    <property type="evidence" value="ECO:0007669"/>
    <property type="project" value="InterPro"/>
</dbReference>
<name>A0AAV9DH05_ACOCL</name>
<dbReference type="EMBL" id="JAUJYO010000013">
    <property type="protein sequence ID" value="KAK1300597.1"/>
    <property type="molecule type" value="Genomic_DNA"/>
</dbReference>
<dbReference type="FunFam" id="1.10.630.10:FF:000007">
    <property type="entry name" value="Cytochrome P450 76C4"/>
    <property type="match status" value="1"/>
</dbReference>
<dbReference type="CDD" id="cd11073">
    <property type="entry name" value="CYP76-like"/>
    <property type="match status" value="1"/>
</dbReference>
<keyword evidence="5 6" id="KW-0349">Heme</keyword>
<dbReference type="InterPro" id="IPR036396">
    <property type="entry name" value="Cyt_P450_sf"/>
</dbReference>
<dbReference type="GO" id="GO:0020037">
    <property type="term" value="F:heme binding"/>
    <property type="evidence" value="ECO:0007669"/>
    <property type="project" value="InterPro"/>
</dbReference>
<comment type="cofactor">
    <cofactor evidence="5">
        <name>heme</name>
        <dbReference type="ChEBI" id="CHEBI:30413"/>
    </cofactor>
</comment>
<dbReference type="InterPro" id="IPR001128">
    <property type="entry name" value="Cyt_P450"/>
</dbReference>
<reference evidence="8" key="2">
    <citation type="submission" date="2023-06" db="EMBL/GenBank/DDBJ databases">
        <authorList>
            <person name="Ma L."/>
            <person name="Liu K.-W."/>
            <person name="Li Z."/>
            <person name="Hsiao Y.-Y."/>
            <person name="Qi Y."/>
            <person name="Fu T."/>
            <person name="Tang G."/>
            <person name="Zhang D."/>
            <person name="Sun W.-H."/>
            <person name="Liu D.-K."/>
            <person name="Li Y."/>
            <person name="Chen G.-Z."/>
            <person name="Liu X.-D."/>
            <person name="Liao X.-Y."/>
            <person name="Jiang Y.-T."/>
            <person name="Yu X."/>
            <person name="Hao Y."/>
            <person name="Huang J."/>
            <person name="Zhao X.-W."/>
            <person name="Ke S."/>
            <person name="Chen Y.-Y."/>
            <person name="Wu W.-L."/>
            <person name="Hsu J.-L."/>
            <person name="Lin Y.-F."/>
            <person name="Huang M.-D."/>
            <person name="Li C.-Y."/>
            <person name="Huang L."/>
            <person name="Wang Z.-W."/>
            <person name="Zhao X."/>
            <person name="Zhong W.-Y."/>
            <person name="Peng D.-H."/>
            <person name="Ahmad S."/>
            <person name="Lan S."/>
            <person name="Zhang J.-S."/>
            <person name="Tsai W.-C."/>
            <person name="Van De Peer Y."/>
            <person name="Liu Z.-J."/>
        </authorList>
    </citation>
    <scope>NUCLEOTIDE SEQUENCE</scope>
    <source>
        <strain evidence="8">CP</strain>
        <tissue evidence="8">Leaves</tissue>
    </source>
</reference>
<evidence type="ECO:0000313" key="8">
    <source>
        <dbReference type="EMBL" id="KAK1300597.1"/>
    </source>
</evidence>
<dbReference type="GO" id="GO:0051502">
    <property type="term" value="P:diterpene phytoalexin biosynthetic process"/>
    <property type="evidence" value="ECO:0007669"/>
    <property type="project" value="UniProtKB-ARBA"/>
</dbReference>
<dbReference type="PROSITE" id="PS00086">
    <property type="entry name" value="CYTOCHROME_P450"/>
    <property type="match status" value="1"/>
</dbReference>
<dbReference type="Gene3D" id="1.10.630.10">
    <property type="entry name" value="Cytochrome P450"/>
    <property type="match status" value="1"/>
</dbReference>
<dbReference type="PANTHER" id="PTHR47950:SF14">
    <property type="entry name" value="CYTOCHROME P450 76A2-LIKE ISOFORM X1"/>
    <property type="match status" value="1"/>
</dbReference>
<keyword evidence="6" id="KW-0503">Monooxygenase</keyword>
<keyword evidence="4 5" id="KW-0408">Iron</keyword>
<keyword evidence="2 5" id="KW-0479">Metal-binding</keyword>
<evidence type="ECO:0000256" key="2">
    <source>
        <dbReference type="ARBA" id="ARBA00022723"/>
    </source>
</evidence>
<reference evidence="8" key="1">
    <citation type="journal article" date="2023" name="Nat. Commun.">
        <title>Diploid and tetraploid genomes of Acorus and the evolution of monocots.</title>
        <authorList>
            <person name="Ma L."/>
            <person name="Liu K.W."/>
            <person name="Li Z."/>
            <person name="Hsiao Y.Y."/>
            <person name="Qi Y."/>
            <person name="Fu T."/>
            <person name="Tang G.D."/>
            <person name="Zhang D."/>
            <person name="Sun W.H."/>
            <person name="Liu D.K."/>
            <person name="Li Y."/>
            <person name="Chen G.Z."/>
            <person name="Liu X.D."/>
            <person name="Liao X.Y."/>
            <person name="Jiang Y.T."/>
            <person name="Yu X."/>
            <person name="Hao Y."/>
            <person name="Huang J."/>
            <person name="Zhao X.W."/>
            <person name="Ke S."/>
            <person name="Chen Y.Y."/>
            <person name="Wu W.L."/>
            <person name="Hsu J.L."/>
            <person name="Lin Y.F."/>
            <person name="Huang M.D."/>
            <person name="Li C.Y."/>
            <person name="Huang L."/>
            <person name="Wang Z.W."/>
            <person name="Zhao X."/>
            <person name="Zhong W.Y."/>
            <person name="Peng D.H."/>
            <person name="Ahmad S."/>
            <person name="Lan S."/>
            <person name="Zhang J.S."/>
            <person name="Tsai W.C."/>
            <person name="Van de Peer Y."/>
            <person name="Liu Z.J."/>
        </authorList>
    </citation>
    <scope>NUCLEOTIDE SEQUENCE</scope>
    <source>
        <strain evidence="8">CP</strain>
    </source>
</reference>